<dbReference type="SUPFAM" id="SSF53850">
    <property type="entry name" value="Periplasmic binding protein-like II"/>
    <property type="match status" value="1"/>
</dbReference>
<dbReference type="SUPFAM" id="SSF46785">
    <property type="entry name" value="Winged helix' DNA-binding domain"/>
    <property type="match status" value="1"/>
</dbReference>
<keyword evidence="2" id="KW-0805">Transcription regulation</keyword>
<dbReference type="InterPro" id="IPR000847">
    <property type="entry name" value="LysR_HTH_N"/>
</dbReference>
<dbReference type="InterPro" id="IPR058163">
    <property type="entry name" value="LysR-type_TF_proteobact-type"/>
</dbReference>
<dbReference type="Proteomes" id="UP000239687">
    <property type="component" value="Unassembled WGS sequence"/>
</dbReference>
<dbReference type="AlphaFoldDB" id="A0A2S8H8V1"/>
<dbReference type="EMBL" id="PUIN01000018">
    <property type="protein sequence ID" value="PQO98913.1"/>
    <property type="molecule type" value="Genomic_DNA"/>
</dbReference>
<dbReference type="GO" id="GO:0003700">
    <property type="term" value="F:DNA-binding transcription factor activity"/>
    <property type="evidence" value="ECO:0007669"/>
    <property type="project" value="InterPro"/>
</dbReference>
<accession>A0A2S8H8V1</accession>
<comment type="caution">
    <text evidence="6">The sequence shown here is derived from an EMBL/GenBank/DDBJ whole genome shotgun (WGS) entry which is preliminary data.</text>
</comment>
<dbReference type="Pfam" id="PF03466">
    <property type="entry name" value="LysR_substrate"/>
    <property type="match status" value="1"/>
</dbReference>
<dbReference type="InterPro" id="IPR036390">
    <property type="entry name" value="WH_DNA-bd_sf"/>
</dbReference>
<keyword evidence="4" id="KW-0804">Transcription</keyword>
<evidence type="ECO:0000256" key="3">
    <source>
        <dbReference type="ARBA" id="ARBA00023125"/>
    </source>
</evidence>
<organism evidence="6 7">
    <name type="scientific">Pseudomonas frederiksbergensis</name>
    <dbReference type="NCBI Taxonomy" id="104087"/>
    <lineage>
        <taxon>Bacteria</taxon>
        <taxon>Pseudomonadati</taxon>
        <taxon>Pseudomonadota</taxon>
        <taxon>Gammaproteobacteria</taxon>
        <taxon>Pseudomonadales</taxon>
        <taxon>Pseudomonadaceae</taxon>
        <taxon>Pseudomonas</taxon>
    </lineage>
</organism>
<evidence type="ECO:0000313" key="6">
    <source>
        <dbReference type="EMBL" id="PQO98913.1"/>
    </source>
</evidence>
<name>A0A2S8H8V1_9PSED</name>
<dbReference type="GO" id="GO:0043565">
    <property type="term" value="F:sequence-specific DNA binding"/>
    <property type="evidence" value="ECO:0007669"/>
    <property type="project" value="TreeGrafter"/>
</dbReference>
<dbReference type="PANTHER" id="PTHR30537">
    <property type="entry name" value="HTH-TYPE TRANSCRIPTIONAL REGULATOR"/>
    <property type="match status" value="1"/>
</dbReference>
<evidence type="ECO:0000313" key="7">
    <source>
        <dbReference type="Proteomes" id="UP000239687"/>
    </source>
</evidence>
<dbReference type="Gene3D" id="3.40.190.10">
    <property type="entry name" value="Periplasmic binding protein-like II"/>
    <property type="match status" value="2"/>
</dbReference>
<evidence type="ECO:0000259" key="5">
    <source>
        <dbReference type="PROSITE" id="PS50931"/>
    </source>
</evidence>
<dbReference type="Gene3D" id="1.10.10.10">
    <property type="entry name" value="Winged helix-like DNA-binding domain superfamily/Winged helix DNA-binding domain"/>
    <property type="match status" value="1"/>
</dbReference>
<comment type="similarity">
    <text evidence="1">Belongs to the LysR transcriptional regulatory family.</text>
</comment>
<evidence type="ECO:0000256" key="4">
    <source>
        <dbReference type="ARBA" id="ARBA00023163"/>
    </source>
</evidence>
<reference evidence="6 7" key="1">
    <citation type="submission" date="2018-02" db="EMBL/GenBank/DDBJ databases">
        <title>Draft genome sequencing of Pseudomonas frederiksbergensis 11-D3.</title>
        <authorList>
            <person name="Zheng B.-X."/>
        </authorList>
    </citation>
    <scope>NUCLEOTIDE SEQUENCE [LARGE SCALE GENOMIC DNA]</scope>
    <source>
        <strain evidence="6 7">11-D3</strain>
    </source>
</reference>
<gene>
    <name evidence="6" type="ORF">C5612_27350</name>
</gene>
<dbReference type="InterPro" id="IPR036388">
    <property type="entry name" value="WH-like_DNA-bd_sf"/>
</dbReference>
<evidence type="ECO:0000256" key="2">
    <source>
        <dbReference type="ARBA" id="ARBA00023015"/>
    </source>
</evidence>
<protein>
    <submittedName>
        <fullName evidence="6">LysR family transcriptional regulator</fullName>
    </submittedName>
</protein>
<dbReference type="PANTHER" id="PTHR30537:SF74">
    <property type="entry name" value="HTH-TYPE TRANSCRIPTIONAL REGULATOR TRPI"/>
    <property type="match status" value="1"/>
</dbReference>
<proteinExistence type="inferred from homology"/>
<dbReference type="GO" id="GO:0006351">
    <property type="term" value="P:DNA-templated transcription"/>
    <property type="evidence" value="ECO:0007669"/>
    <property type="project" value="TreeGrafter"/>
</dbReference>
<dbReference type="PRINTS" id="PR00039">
    <property type="entry name" value="HTHLYSR"/>
</dbReference>
<dbReference type="PROSITE" id="PS50931">
    <property type="entry name" value="HTH_LYSR"/>
    <property type="match status" value="1"/>
</dbReference>
<dbReference type="InterPro" id="IPR005119">
    <property type="entry name" value="LysR_subst-bd"/>
</dbReference>
<keyword evidence="3" id="KW-0238">DNA-binding</keyword>
<sequence length="301" mass="33705">MEPSEQDLPPLKSLVAFEATIRLGSMTAAAVELGTTQPAISQRIRTLEESLGCVLFERNGKLLRPTYEGQQIYSGLASPVSEIKAAVKRMRRHFNKQKPTISIAANFGFCYFWLMPKLPALQGQFPQIQFKIRPVNLDDDPMLQDADIAIQFGSLDGDFRFEKLLIPETVFPVCSPDLAEKLGLMDGTKISSIEDLPLLHKDSDDSRWLDWHHWCLHAKITPPEEAPVFCFNNYPLLLTAAQEGQGIALGWAGLIEEQIKAGKLIALGPSVDRPHRGYIVRSNYHETLLVRDVLQWLIAAS</sequence>
<evidence type="ECO:0000256" key="1">
    <source>
        <dbReference type="ARBA" id="ARBA00009437"/>
    </source>
</evidence>
<dbReference type="Pfam" id="PF00126">
    <property type="entry name" value="HTH_1"/>
    <property type="match status" value="1"/>
</dbReference>
<feature type="domain" description="HTH lysR-type" evidence="5">
    <location>
        <begin position="9"/>
        <end position="66"/>
    </location>
</feature>
<dbReference type="RefSeq" id="WP_105347714.1">
    <property type="nucleotide sequence ID" value="NZ_PUIN01000018.1"/>
</dbReference>